<evidence type="ECO:0000256" key="1">
    <source>
        <dbReference type="SAM" id="Phobius"/>
    </source>
</evidence>
<reference evidence="2" key="1">
    <citation type="submission" date="2022-10" db="EMBL/GenBank/DDBJ databases">
        <authorList>
            <person name="Yu W.X."/>
        </authorList>
    </citation>
    <scope>NUCLEOTIDE SEQUENCE</scope>
    <source>
        <strain evidence="2">AAT</strain>
    </source>
</reference>
<feature type="transmembrane region" description="Helical" evidence="1">
    <location>
        <begin position="35"/>
        <end position="57"/>
    </location>
</feature>
<keyword evidence="1" id="KW-0812">Transmembrane</keyword>
<keyword evidence="3" id="KW-1185">Reference proteome</keyword>
<evidence type="ECO:0000313" key="2">
    <source>
        <dbReference type="EMBL" id="MCW3788378.1"/>
    </source>
</evidence>
<dbReference type="Proteomes" id="UP001209229">
    <property type="component" value="Unassembled WGS sequence"/>
</dbReference>
<protein>
    <submittedName>
        <fullName evidence="2">Uncharacterized protein</fullName>
    </submittedName>
</protein>
<comment type="caution">
    <text evidence="2">The sequence shown here is derived from an EMBL/GenBank/DDBJ whole genome shotgun (WGS) entry which is preliminary data.</text>
</comment>
<dbReference type="AlphaFoldDB" id="A0AAE3M775"/>
<organism evidence="2 3">
    <name type="scientific">Plebeiibacterium sediminum</name>
    <dbReference type="NCBI Taxonomy" id="2992112"/>
    <lineage>
        <taxon>Bacteria</taxon>
        <taxon>Pseudomonadati</taxon>
        <taxon>Bacteroidota</taxon>
        <taxon>Bacteroidia</taxon>
        <taxon>Marinilabiliales</taxon>
        <taxon>Marinilabiliaceae</taxon>
        <taxon>Plebeiibacterium</taxon>
    </lineage>
</organism>
<proteinExistence type="predicted"/>
<evidence type="ECO:0000313" key="3">
    <source>
        <dbReference type="Proteomes" id="UP001209229"/>
    </source>
</evidence>
<feature type="transmembrane region" description="Helical" evidence="1">
    <location>
        <begin position="12"/>
        <end position="29"/>
    </location>
</feature>
<accession>A0AAE3M775</accession>
<dbReference type="RefSeq" id="WP_301191937.1">
    <property type="nucleotide sequence ID" value="NZ_JAPDPJ010000051.1"/>
</dbReference>
<sequence>LNTLFMAKHISFITFCCMIIDMGCILVIYKHSTFLISILITRMTTLNFDLTTILFLFNRLK</sequence>
<dbReference type="EMBL" id="JAPDPJ010000051">
    <property type="protein sequence ID" value="MCW3788378.1"/>
    <property type="molecule type" value="Genomic_DNA"/>
</dbReference>
<keyword evidence="1" id="KW-1133">Transmembrane helix</keyword>
<keyword evidence="1" id="KW-0472">Membrane</keyword>
<name>A0AAE3M775_9BACT</name>
<gene>
    <name evidence="2" type="ORF">OM075_18060</name>
</gene>
<feature type="non-terminal residue" evidence="2">
    <location>
        <position position="1"/>
    </location>
</feature>